<evidence type="ECO:0000313" key="2">
    <source>
        <dbReference type="EMBL" id="KKM46389.1"/>
    </source>
</evidence>
<name>A0A0C5BDM6_9MICO</name>
<gene>
    <name evidence="3" type="ORF">C5C51_03905</name>
    <name evidence="2" type="ORF">VT73_05120</name>
</gene>
<dbReference type="KEGG" id="rtc:APU90_02385"/>
<keyword evidence="4" id="KW-1185">Reference proteome</keyword>
<proteinExistence type="predicted"/>
<evidence type="ECO:0000256" key="1">
    <source>
        <dbReference type="SAM" id="MobiDB-lite"/>
    </source>
</evidence>
<feature type="compositionally biased region" description="Polar residues" evidence="1">
    <location>
        <begin position="1"/>
        <end position="21"/>
    </location>
</feature>
<dbReference type="Proteomes" id="UP000237966">
    <property type="component" value="Unassembled WGS sequence"/>
</dbReference>
<reference evidence="3 5" key="2">
    <citation type="submission" date="2018-02" db="EMBL/GenBank/DDBJ databases">
        <title>Bacteriophage NCPPB3778 and a type I-E CRISPR drive the evolution of the US Biological Select Agent, Rathayibacter toxicus.</title>
        <authorList>
            <person name="Davis E.W.II."/>
            <person name="Tabima J.F."/>
            <person name="Weisberg A.J."/>
            <person name="Lopes L.D."/>
            <person name="Wiseman M.S."/>
            <person name="Wiseman M.S."/>
            <person name="Pupko T."/>
            <person name="Belcher M.S."/>
            <person name="Sechler A.J."/>
            <person name="Tancos M.A."/>
            <person name="Schroeder B.K."/>
            <person name="Murray T.D."/>
            <person name="Luster D.G."/>
            <person name="Schneider W.L."/>
            <person name="Rogers E."/>
            <person name="Andreote F.D."/>
            <person name="Grunwald N.J."/>
            <person name="Putnam M.L."/>
            <person name="Chang J.H."/>
        </authorList>
    </citation>
    <scope>NUCLEOTIDE SEQUENCE [LARGE SCALE GENOMIC DNA]</scope>
    <source>
        <strain evidence="3 5">FH99</strain>
    </source>
</reference>
<comment type="caution">
    <text evidence="2">The sequence shown here is derived from an EMBL/GenBank/DDBJ whole genome shotgun (WGS) entry which is preliminary data.</text>
</comment>
<protein>
    <submittedName>
        <fullName evidence="2">Uncharacterized protein</fullName>
    </submittedName>
</protein>
<evidence type="ECO:0000313" key="5">
    <source>
        <dbReference type="Proteomes" id="UP000237966"/>
    </source>
</evidence>
<accession>A0A0C5BDM6</accession>
<evidence type="ECO:0000313" key="4">
    <source>
        <dbReference type="Proteomes" id="UP000052979"/>
    </source>
</evidence>
<evidence type="ECO:0000313" key="3">
    <source>
        <dbReference type="EMBL" id="PPI16540.1"/>
    </source>
</evidence>
<organism evidence="2 4">
    <name type="scientific">Rathayibacter toxicus</name>
    <dbReference type="NCBI Taxonomy" id="145458"/>
    <lineage>
        <taxon>Bacteria</taxon>
        <taxon>Bacillati</taxon>
        <taxon>Actinomycetota</taxon>
        <taxon>Actinomycetes</taxon>
        <taxon>Micrococcales</taxon>
        <taxon>Microbacteriaceae</taxon>
        <taxon>Rathayibacter</taxon>
    </lineage>
</organism>
<dbReference type="EMBL" id="LBFI01000024">
    <property type="protein sequence ID" value="KKM46389.1"/>
    <property type="molecule type" value="Genomic_DNA"/>
</dbReference>
<dbReference type="AlphaFoldDB" id="A0A0C5BDM6"/>
<reference evidence="2 4" key="1">
    <citation type="submission" date="2015-04" db="EMBL/GenBank/DDBJ databases">
        <title>Draft genome sequence of Rathayibacter toxicus strain FH-142 (AKA 70134 or CS 32), a Western Australian isolate.</title>
        <authorList>
            <consortium name="Consortium for Microbial Forensics and Genomics (microFORGE)"/>
            <person name="Knight B.M."/>
            <person name="Roberts D.P."/>
            <person name="Lin D."/>
            <person name="Hari K."/>
            <person name="Fletcher J."/>
            <person name="Melcher U."/>
            <person name="Blagden T."/>
            <person name="Luster D.G."/>
            <person name="Sechler A.J."/>
            <person name="Schneider W.L."/>
            <person name="Winegar R.A."/>
        </authorList>
    </citation>
    <scope>NUCLEOTIDE SEQUENCE [LARGE SCALE GENOMIC DNA]</scope>
    <source>
        <strain evidence="2 4">FH142</strain>
    </source>
</reference>
<sequence length="180" mass="18567">MTPSPTSGSSAEQPASKTPTDPSRDLSFEAGAQLATTAEPVWSVDMGTLEDDGWSMDASRSDMAQGKWTYATPDGSTIVVLQQRVSDAQKAKDDESGSRMLLGVGAQDKGAEKTSLQRVGGGAVAVLAVSSSEGTSIKATITRVFARPGIALSLIITTPKVSDLPKAVEDAARAAAVLLE</sequence>
<dbReference type="PATRIC" id="fig|145458.7.peg.940"/>
<dbReference type="EMBL" id="PSWU01000004">
    <property type="protein sequence ID" value="PPI16540.1"/>
    <property type="molecule type" value="Genomic_DNA"/>
</dbReference>
<feature type="region of interest" description="Disordered" evidence="1">
    <location>
        <begin position="1"/>
        <end position="39"/>
    </location>
</feature>
<dbReference type="KEGG" id="rtx:TI83_04085"/>
<dbReference type="Proteomes" id="UP000052979">
    <property type="component" value="Unassembled WGS sequence"/>
</dbReference>